<keyword evidence="2" id="KW-1185">Reference proteome</keyword>
<organism evidence="1 2">
    <name type="scientific">Rhodocytophaga aerolata</name>
    <dbReference type="NCBI Taxonomy" id="455078"/>
    <lineage>
        <taxon>Bacteria</taxon>
        <taxon>Pseudomonadati</taxon>
        <taxon>Bacteroidota</taxon>
        <taxon>Cytophagia</taxon>
        <taxon>Cytophagales</taxon>
        <taxon>Rhodocytophagaceae</taxon>
        <taxon>Rhodocytophaga</taxon>
    </lineage>
</organism>
<gene>
    <name evidence="1" type="ORF">Q0590_26290</name>
</gene>
<accession>A0ABT8RDN2</accession>
<dbReference type="Proteomes" id="UP001168528">
    <property type="component" value="Unassembled WGS sequence"/>
</dbReference>
<protein>
    <submittedName>
        <fullName evidence="1">Uncharacterized protein</fullName>
    </submittedName>
</protein>
<name>A0ABT8RDN2_9BACT</name>
<sequence>MLKILFFKLTLCLLVYGEAYCQKSSLSQRERQLENKFWRLCKYVKRTPFEDLSEEKLFGSYLAYYFSPTDTLQAVDTLRREYDWQILEAFDAILDTVNLKEYTAVPWNSYVHTDHLPKMIWEAKPLTHIFGKALERKPQSQAQRVAKGKKELESTLVIYRKSDPQTPRHFILFNEEKKIISLVLIRQGGLHYFLTF</sequence>
<comment type="caution">
    <text evidence="1">The sequence shown here is derived from an EMBL/GenBank/DDBJ whole genome shotgun (WGS) entry which is preliminary data.</text>
</comment>
<dbReference type="RefSeq" id="WP_302040619.1">
    <property type="nucleotide sequence ID" value="NZ_JAUKPO010000022.1"/>
</dbReference>
<reference evidence="1" key="1">
    <citation type="submission" date="2023-07" db="EMBL/GenBank/DDBJ databases">
        <title>The genome sequence of Rhodocytophaga aerolata KACC 12507.</title>
        <authorList>
            <person name="Zhang X."/>
        </authorList>
    </citation>
    <scope>NUCLEOTIDE SEQUENCE</scope>
    <source>
        <strain evidence="1">KACC 12507</strain>
    </source>
</reference>
<dbReference type="EMBL" id="JAUKPO010000022">
    <property type="protein sequence ID" value="MDO1449816.1"/>
    <property type="molecule type" value="Genomic_DNA"/>
</dbReference>
<evidence type="ECO:0000313" key="2">
    <source>
        <dbReference type="Proteomes" id="UP001168528"/>
    </source>
</evidence>
<evidence type="ECO:0000313" key="1">
    <source>
        <dbReference type="EMBL" id="MDO1449816.1"/>
    </source>
</evidence>
<proteinExistence type="predicted"/>